<dbReference type="GO" id="GO:0000166">
    <property type="term" value="F:nucleotide binding"/>
    <property type="evidence" value="ECO:0007669"/>
    <property type="project" value="UniProtKB-KW"/>
</dbReference>
<reference evidence="7 8" key="1">
    <citation type="journal article" date="2015" name="Genome Announc.">
        <title>Complete Genome Sequence of Pelosinus fermentans JBW45, a Member of a Remarkably Competitive Group of Negativicutes in the Firmicutes Phylum.</title>
        <authorList>
            <person name="De Leon K.B."/>
            <person name="Utturkar S.M."/>
            <person name="Camilleri L.B."/>
            <person name="Elias D.A."/>
            <person name="Arkin A.P."/>
            <person name="Fields M.W."/>
            <person name="Brown S.D."/>
            <person name="Wall J.D."/>
        </authorList>
    </citation>
    <scope>NUCLEOTIDE SEQUENCE [LARGE SCALE GENOMIC DNA]</scope>
    <source>
        <strain evidence="7 8">JBW45</strain>
    </source>
</reference>
<dbReference type="GO" id="GO:0071897">
    <property type="term" value="P:DNA biosynthetic process"/>
    <property type="evidence" value="ECO:0007669"/>
    <property type="project" value="UniProtKB-KW"/>
</dbReference>
<gene>
    <name evidence="7" type="ORF">JBW_03740</name>
</gene>
<dbReference type="GO" id="GO:0004748">
    <property type="term" value="F:ribonucleoside-diphosphate reductase activity, thioredoxin disulfide as acceptor"/>
    <property type="evidence" value="ECO:0007669"/>
    <property type="project" value="UniProtKB-EC"/>
</dbReference>
<evidence type="ECO:0000256" key="5">
    <source>
        <dbReference type="ARBA" id="ARBA00047754"/>
    </source>
</evidence>
<keyword evidence="3" id="KW-0237">DNA synthesis</keyword>
<evidence type="ECO:0000256" key="4">
    <source>
        <dbReference type="ARBA" id="ARBA00022741"/>
    </source>
</evidence>
<protein>
    <recommendedName>
        <fullName evidence="2">ribonucleoside-diphosphate reductase</fullName>
        <ecNumber evidence="2">1.17.4.1</ecNumber>
    </recommendedName>
</protein>
<evidence type="ECO:0000313" key="8">
    <source>
        <dbReference type="Proteomes" id="UP000005361"/>
    </source>
</evidence>
<comment type="similarity">
    <text evidence="1">Belongs to the ribonucleoside diphosphate reductase class-2 family.</text>
</comment>
<dbReference type="InterPro" id="IPR023806">
    <property type="entry name" value="CHP03905"/>
</dbReference>
<accession>I8TST2</accession>
<evidence type="ECO:0000256" key="1">
    <source>
        <dbReference type="ARBA" id="ARBA00007405"/>
    </source>
</evidence>
<organism evidence="7 8">
    <name type="scientific">Pelosinus fermentans JBW45</name>
    <dbReference type="NCBI Taxonomy" id="1192197"/>
    <lineage>
        <taxon>Bacteria</taxon>
        <taxon>Bacillati</taxon>
        <taxon>Bacillota</taxon>
        <taxon>Negativicutes</taxon>
        <taxon>Selenomonadales</taxon>
        <taxon>Sporomusaceae</taxon>
        <taxon>Pelosinus</taxon>
    </lineage>
</organism>
<dbReference type="NCBIfam" id="TIGR03905">
    <property type="entry name" value="TIGR03905_4_Cys"/>
    <property type="match status" value="1"/>
</dbReference>
<dbReference type="InterPro" id="IPR024434">
    <property type="entry name" value="TSCPD_dom"/>
</dbReference>
<evidence type="ECO:0000313" key="7">
    <source>
        <dbReference type="EMBL" id="AJQ29077.1"/>
    </source>
</evidence>
<dbReference type="RefSeq" id="WP_007960427.1">
    <property type="nucleotide sequence ID" value="NZ_CP010978.1"/>
</dbReference>
<comment type="catalytic activity">
    <reaction evidence="5">
        <text>a 2'-deoxyribonucleoside 5'-diphosphate + [thioredoxin]-disulfide + H2O = a ribonucleoside 5'-diphosphate + [thioredoxin]-dithiol</text>
        <dbReference type="Rhea" id="RHEA:23252"/>
        <dbReference type="Rhea" id="RHEA-COMP:10698"/>
        <dbReference type="Rhea" id="RHEA-COMP:10700"/>
        <dbReference type="ChEBI" id="CHEBI:15377"/>
        <dbReference type="ChEBI" id="CHEBI:29950"/>
        <dbReference type="ChEBI" id="CHEBI:50058"/>
        <dbReference type="ChEBI" id="CHEBI:57930"/>
        <dbReference type="ChEBI" id="CHEBI:73316"/>
        <dbReference type="EC" id="1.17.4.1"/>
    </reaction>
</comment>
<evidence type="ECO:0000259" key="6">
    <source>
        <dbReference type="Pfam" id="PF12637"/>
    </source>
</evidence>
<feature type="domain" description="TSCPD" evidence="6">
    <location>
        <begin position="5"/>
        <end position="77"/>
    </location>
</feature>
<sequence>MITFIPKGVCSKKIEFEVENGRIKNVKFDGGCMGNLNAISKLIEGMPVDEVIQKFKGNLCRNQTSCTDQLARALEELQNNKS</sequence>
<dbReference type="HOGENOM" id="CLU_176133_0_0_9"/>
<evidence type="ECO:0000256" key="2">
    <source>
        <dbReference type="ARBA" id="ARBA00012274"/>
    </source>
</evidence>
<dbReference type="EMBL" id="CP010978">
    <property type="protein sequence ID" value="AJQ29077.1"/>
    <property type="molecule type" value="Genomic_DNA"/>
</dbReference>
<evidence type="ECO:0000256" key="3">
    <source>
        <dbReference type="ARBA" id="ARBA00022634"/>
    </source>
</evidence>
<dbReference type="STRING" id="1192197.JBW_03740"/>
<dbReference type="Proteomes" id="UP000005361">
    <property type="component" value="Chromosome"/>
</dbReference>
<dbReference type="Pfam" id="PF12637">
    <property type="entry name" value="TSCPD"/>
    <property type="match status" value="1"/>
</dbReference>
<name>I8TST2_9FIRM</name>
<dbReference type="KEGG" id="pft:JBW_03740"/>
<reference evidence="8" key="2">
    <citation type="submission" date="2015-02" db="EMBL/GenBank/DDBJ databases">
        <title>Complete Genome Sequence of Pelosinus fermentans JBW45.</title>
        <authorList>
            <person name="De Leon K.B."/>
            <person name="Utturkar S.M."/>
            <person name="Camilleri L.B."/>
            <person name="Arkin A.P."/>
            <person name="Fields M.W."/>
            <person name="Brown S.D."/>
            <person name="Wall J.D."/>
        </authorList>
    </citation>
    <scope>NUCLEOTIDE SEQUENCE [LARGE SCALE GENOMIC DNA]</scope>
    <source>
        <strain evidence="8">JBW45</strain>
    </source>
</reference>
<dbReference type="OrthoDB" id="9801525at2"/>
<keyword evidence="4" id="KW-0547">Nucleotide-binding</keyword>
<proteinExistence type="inferred from homology"/>
<dbReference type="AlphaFoldDB" id="I8TST2"/>
<dbReference type="EC" id="1.17.4.1" evidence="2"/>